<keyword evidence="7" id="KW-0456">Lyase</keyword>
<feature type="compositionally biased region" description="Polar residues" evidence="9">
    <location>
        <begin position="264"/>
        <end position="282"/>
    </location>
</feature>
<sequence>MEKIIRHVPDPYGRATGEIAEPGHYAPHDAPDDFSRHENTKTNSQQGDFSPTDDARGNAPQDDSNAGSGETRDNGDDGDDGRDDGGNAENDPTFYGLSGIRRPTDPVAVIVPAWSLGTRRWGLPRPVQAQNMAGSGNNAPLINARSETLDQKPTFRPLLQRRCLVPATGWYEWRKEGRNRHKNHITLPDHQPFLFAGLENGTDVVIITCAPAGSIAHIHDRMPAIIGPNHLHHWLDAKRPFAAVRHMLGPVPDGILHWEEQEPENAQSNSRRAEDTSQMDLF</sequence>
<evidence type="ECO:0000313" key="11">
    <source>
        <dbReference type="Proteomes" id="UP000233597"/>
    </source>
</evidence>
<keyword evidence="6" id="KW-0238">DNA-binding</keyword>
<dbReference type="GO" id="GO:0106300">
    <property type="term" value="P:protein-DNA covalent cross-linking repair"/>
    <property type="evidence" value="ECO:0007669"/>
    <property type="project" value="InterPro"/>
</dbReference>
<gene>
    <name evidence="10" type="ORF">COO20_19405</name>
</gene>
<accession>A0A2N3KMJ0</accession>
<dbReference type="Gene3D" id="3.90.1680.10">
    <property type="entry name" value="SOS response associated peptidase-like"/>
    <property type="match status" value="1"/>
</dbReference>
<dbReference type="OrthoDB" id="9782620at2"/>
<evidence type="ECO:0000256" key="5">
    <source>
        <dbReference type="ARBA" id="ARBA00023124"/>
    </source>
</evidence>
<dbReference type="Proteomes" id="UP000233597">
    <property type="component" value="Unassembled WGS sequence"/>
</dbReference>
<keyword evidence="3" id="KW-0227">DNA damage</keyword>
<evidence type="ECO:0000313" key="10">
    <source>
        <dbReference type="EMBL" id="PKR51768.1"/>
    </source>
</evidence>
<reference evidence="10 11" key="1">
    <citation type="submission" date="2017-09" db="EMBL/GenBank/DDBJ databases">
        <title>Biodiversity and function of Thalassospira species in the particle-attached aromatic-hydrocarbon-degrading consortia from the surface seawater of the South China Sea.</title>
        <authorList>
            <person name="Dong C."/>
            <person name="Liu R."/>
            <person name="Shao Z."/>
        </authorList>
    </citation>
    <scope>NUCLEOTIDE SEQUENCE [LARGE SCALE GENOMIC DNA]</scope>
    <source>
        <strain evidence="10 11">CSC1P2</strain>
    </source>
</reference>
<dbReference type="GO" id="GO:0006508">
    <property type="term" value="P:proteolysis"/>
    <property type="evidence" value="ECO:0007669"/>
    <property type="project" value="UniProtKB-KW"/>
</dbReference>
<dbReference type="GO" id="GO:0003697">
    <property type="term" value="F:single-stranded DNA binding"/>
    <property type="evidence" value="ECO:0007669"/>
    <property type="project" value="InterPro"/>
</dbReference>
<proteinExistence type="inferred from homology"/>
<protein>
    <recommendedName>
        <fullName evidence="8">Abasic site processing protein</fullName>
        <ecNumber evidence="8">3.4.-.-</ecNumber>
    </recommendedName>
</protein>
<comment type="similarity">
    <text evidence="1 8">Belongs to the SOS response-associated peptidase family.</text>
</comment>
<feature type="region of interest" description="Disordered" evidence="9">
    <location>
        <begin position="1"/>
        <end position="100"/>
    </location>
</feature>
<evidence type="ECO:0000256" key="8">
    <source>
        <dbReference type="RuleBase" id="RU364100"/>
    </source>
</evidence>
<dbReference type="PANTHER" id="PTHR13604">
    <property type="entry name" value="DC12-RELATED"/>
    <property type="match status" value="1"/>
</dbReference>
<dbReference type="PANTHER" id="PTHR13604:SF0">
    <property type="entry name" value="ABASIC SITE PROCESSING PROTEIN HMCES"/>
    <property type="match status" value="1"/>
</dbReference>
<dbReference type="InterPro" id="IPR036590">
    <property type="entry name" value="SRAP-like"/>
</dbReference>
<evidence type="ECO:0000256" key="2">
    <source>
        <dbReference type="ARBA" id="ARBA00022670"/>
    </source>
</evidence>
<keyword evidence="2 8" id="KW-0645">Protease</keyword>
<dbReference type="EMBL" id="NWTK01000014">
    <property type="protein sequence ID" value="PKR51768.1"/>
    <property type="molecule type" value="Genomic_DNA"/>
</dbReference>
<comment type="caution">
    <text evidence="10">The sequence shown here is derived from an EMBL/GenBank/DDBJ whole genome shotgun (WGS) entry which is preliminary data.</text>
</comment>
<dbReference type="SUPFAM" id="SSF143081">
    <property type="entry name" value="BB1717-like"/>
    <property type="match status" value="1"/>
</dbReference>
<dbReference type="InterPro" id="IPR003738">
    <property type="entry name" value="SRAP"/>
</dbReference>
<organism evidence="10 11">
    <name type="scientific">Thalassospira marina</name>
    <dbReference type="NCBI Taxonomy" id="2048283"/>
    <lineage>
        <taxon>Bacteria</taxon>
        <taxon>Pseudomonadati</taxon>
        <taxon>Pseudomonadota</taxon>
        <taxon>Alphaproteobacteria</taxon>
        <taxon>Rhodospirillales</taxon>
        <taxon>Thalassospiraceae</taxon>
        <taxon>Thalassospira</taxon>
    </lineage>
</organism>
<evidence type="ECO:0000256" key="4">
    <source>
        <dbReference type="ARBA" id="ARBA00022801"/>
    </source>
</evidence>
<evidence type="ECO:0000256" key="7">
    <source>
        <dbReference type="ARBA" id="ARBA00023239"/>
    </source>
</evidence>
<feature type="region of interest" description="Disordered" evidence="9">
    <location>
        <begin position="262"/>
        <end position="282"/>
    </location>
</feature>
<dbReference type="GO" id="GO:0016829">
    <property type="term" value="F:lyase activity"/>
    <property type="evidence" value="ECO:0007669"/>
    <property type="project" value="UniProtKB-KW"/>
</dbReference>
<evidence type="ECO:0000256" key="6">
    <source>
        <dbReference type="ARBA" id="ARBA00023125"/>
    </source>
</evidence>
<dbReference type="Pfam" id="PF02586">
    <property type="entry name" value="SRAP"/>
    <property type="match status" value="1"/>
</dbReference>
<evidence type="ECO:0000256" key="1">
    <source>
        <dbReference type="ARBA" id="ARBA00008136"/>
    </source>
</evidence>
<evidence type="ECO:0000256" key="9">
    <source>
        <dbReference type="SAM" id="MobiDB-lite"/>
    </source>
</evidence>
<dbReference type="EC" id="3.4.-.-" evidence="8"/>
<dbReference type="GO" id="GO:0008233">
    <property type="term" value="F:peptidase activity"/>
    <property type="evidence" value="ECO:0007669"/>
    <property type="project" value="UniProtKB-KW"/>
</dbReference>
<keyword evidence="4 8" id="KW-0378">Hydrolase</keyword>
<dbReference type="AlphaFoldDB" id="A0A2N3KMJ0"/>
<keyword evidence="5" id="KW-0190">Covalent protein-DNA linkage</keyword>
<evidence type="ECO:0000256" key="3">
    <source>
        <dbReference type="ARBA" id="ARBA00022763"/>
    </source>
</evidence>
<name>A0A2N3KMJ0_9PROT</name>
<feature type="compositionally biased region" description="Basic and acidic residues" evidence="9">
    <location>
        <begin position="26"/>
        <end position="40"/>
    </location>
</feature>